<dbReference type="InterPro" id="IPR003656">
    <property type="entry name" value="Znf_BED"/>
</dbReference>
<reference evidence="9" key="1">
    <citation type="submission" date="2022-07" db="EMBL/GenBank/DDBJ databases">
        <title>Phylogenomic reconstructions and comparative analyses of Kickxellomycotina fungi.</title>
        <authorList>
            <person name="Reynolds N.K."/>
            <person name="Stajich J.E."/>
            <person name="Barry K."/>
            <person name="Grigoriev I.V."/>
            <person name="Crous P."/>
            <person name="Smith M.E."/>
        </authorList>
    </citation>
    <scope>NUCLEOTIDE SEQUENCE</scope>
    <source>
        <strain evidence="9">RSA 476</strain>
    </source>
</reference>
<keyword evidence="4" id="KW-0862">Zinc</keyword>
<dbReference type="Gene3D" id="3.30.160.60">
    <property type="entry name" value="Classic Zinc Finger"/>
    <property type="match status" value="1"/>
</dbReference>
<dbReference type="GO" id="GO:0003677">
    <property type="term" value="F:DNA binding"/>
    <property type="evidence" value="ECO:0007669"/>
    <property type="project" value="InterPro"/>
</dbReference>
<feature type="region of interest" description="Disordered" evidence="7">
    <location>
        <begin position="321"/>
        <end position="340"/>
    </location>
</feature>
<accession>A0A9W8M640</accession>
<dbReference type="GO" id="GO:0005634">
    <property type="term" value="C:nucleus"/>
    <property type="evidence" value="ECO:0007669"/>
    <property type="project" value="UniProtKB-SubCell"/>
</dbReference>
<dbReference type="Proteomes" id="UP001140074">
    <property type="component" value="Unassembled WGS sequence"/>
</dbReference>
<dbReference type="PANTHER" id="PTHR23215:SF0">
    <property type="entry name" value="BUB3-INTERACTING AND GLEBS MOTIF-CONTAINING PROTEIN ZNF207"/>
    <property type="match status" value="1"/>
</dbReference>
<dbReference type="PROSITE" id="PS50808">
    <property type="entry name" value="ZF_BED"/>
    <property type="match status" value="1"/>
</dbReference>
<keyword evidence="10" id="KW-1185">Reference proteome</keyword>
<dbReference type="CDD" id="cd20908">
    <property type="entry name" value="SUF4-like"/>
    <property type="match status" value="1"/>
</dbReference>
<organism evidence="9 10">
    <name type="scientific">Coemansia aciculifera</name>
    <dbReference type="NCBI Taxonomy" id="417176"/>
    <lineage>
        <taxon>Eukaryota</taxon>
        <taxon>Fungi</taxon>
        <taxon>Fungi incertae sedis</taxon>
        <taxon>Zoopagomycota</taxon>
        <taxon>Kickxellomycotina</taxon>
        <taxon>Kickxellomycetes</taxon>
        <taxon>Kickxellales</taxon>
        <taxon>Kickxellaceae</taxon>
        <taxon>Coemansia</taxon>
    </lineage>
</organism>
<dbReference type="AlphaFoldDB" id="A0A9W8M640"/>
<dbReference type="PROSITE" id="PS00028">
    <property type="entry name" value="ZINC_FINGER_C2H2_1"/>
    <property type="match status" value="2"/>
</dbReference>
<feature type="domain" description="BED-type" evidence="8">
    <location>
        <begin position="8"/>
        <end position="67"/>
    </location>
</feature>
<protein>
    <recommendedName>
        <fullName evidence="8">BED-type domain-containing protein</fullName>
    </recommendedName>
</protein>
<evidence type="ECO:0000256" key="4">
    <source>
        <dbReference type="ARBA" id="ARBA00022833"/>
    </source>
</evidence>
<dbReference type="PANTHER" id="PTHR23215">
    <property type="entry name" value="ZINC FINGER PROTEIN 207"/>
    <property type="match status" value="1"/>
</dbReference>
<feature type="region of interest" description="Disordered" evidence="7">
    <location>
        <begin position="145"/>
        <end position="281"/>
    </location>
</feature>
<keyword evidence="2" id="KW-0479">Metal-binding</keyword>
<evidence type="ECO:0000256" key="5">
    <source>
        <dbReference type="ARBA" id="ARBA00023242"/>
    </source>
</evidence>
<name>A0A9W8M640_9FUNG</name>
<gene>
    <name evidence="9" type="ORF">GGH94_000214</name>
</gene>
<keyword evidence="5" id="KW-0539">Nucleus</keyword>
<evidence type="ECO:0000259" key="8">
    <source>
        <dbReference type="PROSITE" id="PS50808"/>
    </source>
</evidence>
<feature type="compositionally biased region" description="Pro residues" evidence="7">
    <location>
        <begin position="254"/>
        <end position="281"/>
    </location>
</feature>
<comment type="caution">
    <text evidence="9">The sequence shown here is derived from an EMBL/GenBank/DDBJ whole genome shotgun (WGS) entry which is preliminary data.</text>
</comment>
<dbReference type="EMBL" id="JANBUY010000004">
    <property type="protein sequence ID" value="KAJ2868374.1"/>
    <property type="molecule type" value="Genomic_DNA"/>
</dbReference>
<evidence type="ECO:0000256" key="7">
    <source>
        <dbReference type="SAM" id="MobiDB-lite"/>
    </source>
</evidence>
<comment type="subcellular location">
    <subcellularLocation>
        <location evidence="1">Nucleus</location>
    </subcellularLocation>
</comment>
<evidence type="ECO:0000256" key="1">
    <source>
        <dbReference type="ARBA" id="ARBA00004123"/>
    </source>
</evidence>
<keyword evidence="3 6" id="KW-0863">Zinc-finger</keyword>
<dbReference type="InterPro" id="IPR013087">
    <property type="entry name" value="Znf_C2H2_type"/>
</dbReference>
<dbReference type="GO" id="GO:0008270">
    <property type="term" value="F:zinc ion binding"/>
    <property type="evidence" value="ECO:0007669"/>
    <property type="project" value="UniProtKB-KW"/>
</dbReference>
<evidence type="ECO:0000313" key="9">
    <source>
        <dbReference type="EMBL" id="KAJ2868374.1"/>
    </source>
</evidence>
<evidence type="ECO:0000256" key="2">
    <source>
        <dbReference type="ARBA" id="ARBA00022723"/>
    </source>
</evidence>
<evidence type="ECO:0000256" key="6">
    <source>
        <dbReference type="PROSITE-ProRule" id="PRU00027"/>
    </source>
</evidence>
<feature type="compositionally biased region" description="Pro residues" evidence="7">
    <location>
        <begin position="177"/>
        <end position="244"/>
    </location>
</feature>
<evidence type="ECO:0000313" key="10">
    <source>
        <dbReference type="Proteomes" id="UP001140074"/>
    </source>
</evidence>
<proteinExistence type="predicted"/>
<evidence type="ECO:0000256" key="3">
    <source>
        <dbReference type="ARBA" id="ARBA00022771"/>
    </source>
</evidence>
<sequence length="449" mass="48951">MGRKKSKRMEVKPWCWYCEREFEDEKVLIQHQRAKHFKCHICSRRLNSAGGMFIHVAQVHKENITRVPNAMAGRDKAEIEIFGSDGIPEEDALEYENRMREKLGEPVVKRPRYPEDSSGGLYAGPGSAAQVSAEQLRMQLEQHRLTMQQQQQFHHGPEYPMAPPPMHMQSSGNGRYMPPPPFPNHYGRPPMPPGPPRPPPPMPPHHHFAPPPYPGHLGPGGPPYHSPSTLGPPMPPRPPIPPPATGGLPTRPFEAPPSRPPPMLSRPPLPPPPRPMMPGPAPGVPAGPMPMLRPPVPPLRPPVPPSGLPLRLPIHALAASPTTTVSPPVTTLPQSQLSPNSMSGKLTVSFDAQSMLTTPVSACAPPPGSMHAPVSTLIEPGPLSATAVTTGEAKSKPAKAKTSRLVYGDVHLSMNAAHSFHVTVLWHNRQFGTHGTSKRNHDKKIQVKE</sequence>
<feature type="region of interest" description="Disordered" evidence="7">
    <location>
        <begin position="108"/>
        <end position="132"/>
    </location>
</feature>
<feature type="compositionally biased region" description="Low complexity" evidence="7">
    <location>
        <begin position="321"/>
        <end position="333"/>
    </location>
</feature>
<dbReference type="SMART" id="SM00355">
    <property type="entry name" value="ZnF_C2H2"/>
    <property type="match status" value="2"/>
</dbReference>